<gene>
    <name evidence="2" type="ORF">BACCIP111883_00124</name>
</gene>
<name>A0ABN8A7Q7_9BACI</name>
<reference evidence="2 3" key="1">
    <citation type="submission" date="2021-10" db="EMBL/GenBank/DDBJ databases">
        <authorList>
            <person name="Criscuolo A."/>
        </authorList>
    </citation>
    <scope>NUCLEOTIDE SEQUENCE [LARGE SCALE GENOMIC DNA]</scope>
    <source>
        <strain evidence="3">CIP 111883</strain>
    </source>
</reference>
<dbReference type="EMBL" id="CAKJTJ010000001">
    <property type="protein sequence ID" value="CAG9619357.1"/>
    <property type="molecule type" value="Genomic_DNA"/>
</dbReference>
<keyword evidence="1" id="KW-0472">Membrane</keyword>
<comment type="caution">
    <text evidence="2">The sequence shown here is derived from an EMBL/GenBank/DDBJ whole genome shotgun (WGS) entry which is preliminary data.</text>
</comment>
<organism evidence="2 3">
    <name type="scientific">Sutcliffiella rhizosphaerae</name>
    <dbReference type="NCBI Taxonomy" id="2880967"/>
    <lineage>
        <taxon>Bacteria</taxon>
        <taxon>Bacillati</taxon>
        <taxon>Bacillota</taxon>
        <taxon>Bacilli</taxon>
        <taxon>Bacillales</taxon>
        <taxon>Bacillaceae</taxon>
        <taxon>Sutcliffiella</taxon>
    </lineage>
</organism>
<evidence type="ECO:0000256" key="1">
    <source>
        <dbReference type="SAM" id="Phobius"/>
    </source>
</evidence>
<dbReference type="NCBIfam" id="TIGR02876">
    <property type="entry name" value="spore_yqfD"/>
    <property type="match status" value="1"/>
</dbReference>
<dbReference type="InterPro" id="IPR010690">
    <property type="entry name" value="YqfD"/>
</dbReference>
<dbReference type="RefSeq" id="WP_230499297.1">
    <property type="nucleotide sequence ID" value="NZ_CAKJTJ010000001.1"/>
</dbReference>
<accession>A0ABN8A7Q7</accession>
<protein>
    <recommendedName>
        <fullName evidence="4">Sporulation protein YqfD</fullName>
    </recommendedName>
</protein>
<feature type="transmembrane region" description="Helical" evidence="1">
    <location>
        <begin position="90"/>
        <end position="110"/>
    </location>
</feature>
<keyword evidence="1" id="KW-1133">Transmembrane helix</keyword>
<dbReference type="Pfam" id="PF06898">
    <property type="entry name" value="YqfD"/>
    <property type="match status" value="1"/>
</dbReference>
<evidence type="ECO:0000313" key="3">
    <source>
        <dbReference type="Proteomes" id="UP000789833"/>
    </source>
</evidence>
<proteinExistence type="predicted"/>
<keyword evidence="1" id="KW-0812">Transmembrane</keyword>
<keyword evidence="3" id="KW-1185">Reference proteome</keyword>
<sequence length="395" mass="45410">MKNQWINFISGTVKIIIHGKGVERFLNDCTRRGIQVWKVKKMGEEAYTCYVLLKDVKALKRLIRTQDCTFRFLTRKGLPFIARYSWKNSGILIGILIAFISVFLLSNMVWSIEIKGAEPATEHKIMQELDKLGVKKGKFQFFIKDVESIQRYLTDTVNEITWIGVVLNGTSYHFEVVEKNEPKKIENPSPRSLVATKKAMITKIYVEKGQPMVQVNDHVKKGQVLVSGIIGKEGKERSIAAIGEVLGETWYLTEVAVPIKTKLSVLTGETYRKQYLKFGKVKLPIWGLFEPEFAQKEEYEAERPFFFGKWKLPISYVDKTIHEQEKVERIYDDEEVVEQAISIGRKQLLSNFGKDAEIKGEKVLRTTKENGKVMVDIHFQVIENIVKIEPITQGD</sequence>
<dbReference type="Proteomes" id="UP000789833">
    <property type="component" value="Unassembled WGS sequence"/>
</dbReference>
<evidence type="ECO:0008006" key="4">
    <source>
        <dbReference type="Google" id="ProtNLM"/>
    </source>
</evidence>
<dbReference type="PIRSF" id="PIRSF029895">
    <property type="entry name" value="SpoIV"/>
    <property type="match status" value="1"/>
</dbReference>
<evidence type="ECO:0000313" key="2">
    <source>
        <dbReference type="EMBL" id="CAG9619357.1"/>
    </source>
</evidence>